<dbReference type="AlphaFoldDB" id="A0A8R7UTP5"/>
<reference evidence="2" key="3">
    <citation type="submission" date="2022-06" db="UniProtKB">
        <authorList>
            <consortium name="EnsemblPlants"/>
        </authorList>
    </citation>
    <scope>IDENTIFICATION</scope>
</reference>
<proteinExistence type="predicted"/>
<keyword evidence="3" id="KW-1185">Reference proteome</keyword>
<protein>
    <submittedName>
        <fullName evidence="2">Uncharacterized protein</fullName>
    </submittedName>
</protein>
<evidence type="ECO:0000256" key="1">
    <source>
        <dbReference type="SAM" id="MobiDB-lite"/>
    </source>
</evidence>
<reference evidence="2" key="2">
    <citation type="submission" date="2018-03" db="EMBL/GenBank/DDBJ databases">
        <title>The Triticum urartu genome reveals the dynamic nature of wheat genome evolution.</title>
        <authorList>
            <person name="Ling H."/>
            <person name="Ma B."/>
            <person name="Shi X."/>
            <person name="Liu H."/>
            <person name="Dong L."/>
            <person name="Sun H."/>
            <person name="Cao Y."/>
            <person name="Gao Q."/>
            <person name="Zheng S."/>
            <person name="Li Y."/>
            <person name="Yu Y."/>
            <person name="Du H."/>
            <person name="Qi M."/>
            <person name="Li Y."/>
            <person name="Yu H."/>
            <person name="Cui Y."/>
            <person name="Wang N."/>
            <person name="Chen C."/>
            <person name="Wu H."/>
            <person name="Zhao Y."/>
            <person name="Zhang J."/>
            <person name="Li Y."/>
            <person name="Zhou W."/>
            <person name="Zhang B."/>
            <person name="Hu W."/>
            <person name="Eijk M."/>
            <person name="Tang J."/>
            <person name="Witsenboer H."/>
            <person name="Zhao S."/>
            <person name="Li Z."/>
            <person name="Zhang A."/>
            <person name="Wang D."/>
            <person name="Liang C."/>
        </authorList>
    </citation>
    <scope>NUCLEOTIDE SEQUENCE [LARGE SCALE GENOMIC DNA]</scope>
    <source>
        <strain evidence="2">cv. G1812</strain>
    </source>
</reference>
<accession>A0A8R7UTP5</accession>
<feature type="compositionally biased region" description="Pro residues" evidence="1">
    <location>
        <begin position="1"/>
        <end position="17"/>
    </location>
</feature>
<feature type="region of interest" description="Disordered" evidence="1">
    <location>
        <begin position="1"/>
        <end position="72"/>
    </location>
</feature>
<evidence type="ECO:0000313" key="2">
    <source>
        <dbReference type="EnsemblPlants" id="TuG1812G0600001503.01.T01.cds467332"/>
    </source>
</evidence>
<evidence type="ECO:0000313" key="3">
    <source>
        <dbReference type="Proteomes" id="UP000015106"/>
    </source>
</evidence>
<dbReference type="Proteomes" id="UP000015106">
    <property type="component" value="Chromosome 6"/>
</dbReference>
<organism evidence="2 3">
    <name type="scientific">Triticum urartu</name>
    <name type="common">Red wild einkorn</name>
    <name type="synonym">Crithodium urartu</name>
    <dbReference type="NCBI Taxonomy" id="4572"/>
    <lineage>
        <taxon>Eukaryota</taxon>
        <taxon>Viridiplantae</taxon>
        <taxon>Streptophyta</taxon>
        <taxon>Embryophyta</taxon>
        <taxon>Tracheophyta</taxon>
        <taxon>Spermatophyta</taxon>
        <taxon>Magnoliopsida</taxon>
        <taxon>Liliopsida</taxon>
        <taxon>Poales</taxon>
        <taxon>Poaceae</taxon>
        <taxon>BOP clade</taxon>
        <taxon>Pooideae</taxon>
        <taxon>Triticodae</taxon>
        <taxon>Triticeae</taxon>
        <taxon>Triticinae</taxon>
        <taxon>Triticum</taxon>
    </lineage>
</organism>
<name>A0A8R7UTP5_TRIUA</name>
<sequence length="231" mass="25393">METTRPPPHRSPIPNPTNPSTFHGEPVDPPMAGTKRGGRKGRKAAAGDDKRSPPKRKAASSGDEAGACGASPPTLDVAMLRKRLLEDLQAFPEAAVLEEHQLKEAVDRLIKESKPETATPTAKGMVRFGDDQISMAFIHGNWLGFPTTEDFPPTGVVSLGWLDERRRQLDLEVQPEKREEPDNMRLLLAKIRVDLLIKGYVELPELYLDYTPPKVVARSPPKHIPTAMASG</sequence>
<dbReference type="Gramene" id="TuG1812G0600001503.01.T01">
    <property type="protein sequence ID" value="TuG1812G0600001503.01.T01.cds467332"/>
    <property type="gene ID" value="TuG1812G0600001503.01"/>
</dbReference>
<reference evidence="3" key="1">
    <citation type="journal article" date="2013" name="Nature">
        <title>Draft genome of the wheat A-genome progenitor Triticum urartu.</title>
        <authorList>
            <person name="Ling H.Q."/>
            <person name="Zhao S."/>
            <person name="Liu D."/>
            <person name="Wang J."/>
            <person name="Sun H."/>
            <person name="Zhang C."/>
            <person name="Fan H."/>
            <person name="Li D."/>
            <person name="Dong L."/>
            <person name="Tao Y."/>
            <person name="Gao C."/>
            <person name="Wu H."/>
            <person name="Li Y."/>
            <person name="Cui Y."/>
            <person name="Guo X."/>
            <person name="Zheng S."/>
            <person name="Wang B."/>
            <person name="Yu K."/>
            <person name="Liang Q."/>
            <person name="Yang W."/>
            <person name="Lou X."/>
            <person name="Chen J."/>
            <person name="Feng M."/>
            <person name="Jian J."/>
            <person name="Zhang X."/>
            <person name="Luo G."/>
            <person name="Jiang Y."/>
            <person name="Liu J."/>
            <person name="Wang Z."/>
            <person name="Sha Y."/>
            <person name="Zhang B."/>
            <person name="Wu H."/>
            <person name="Tang D."/>
            <person name="Shen Q."/>
            <person name="Xue P."/>
            <person name="Zou S."/>
            <person name="Wang X."/>
            <person name="Liu X."/>
            <person name="Wang F."/>
            <person name="Yang Y."/>
            <person name="An X."/>
            <person name="Dong Z."/>
            <person name="Zhang K."/>
            <person name="Zhang X."/>
            <person name="Luo M.C."/>
            <person name="Dvorak J."/>
            <person name="Tong Y."/>
            <person name="Wang J."/>
            <person name="Yang H."/>
            <person name="Li Z."/>
            <person name="Wang D."/>
            <person name="Zhang A."/>
            <person name="Wang J."/>
        </authorList>
    </citation>
    <scope>NUCLEOTIDE SEQUENCE</scope>
    <source>
        <strain evidence="3">cv. G1812</strain>
    </source>
</reference>
<dbReference type="EnsemblPlants" id="TuG1812G0600001503.01.T01">
    <property type="protein sequence ID" value="TuG1812G0600001503.01.T01.cds467332"/>
    <property type="gene ID" value="TuG1812G0600001503.01"/>
</dbReference>